<organism evidence="2 3">
    <name type="scientific">Steinernema glaseri</name>
    <dbReference type="NCBI Taxonomy" id="37863"/>
    <lineage>
        <taxon>Eukaryota</taxon>
        <taxon>Metazoa</taxon>
        <taxon>Ecdysozoa</taxon>
        <taxon>Nematoda</taxon>
        <taxon>Chromadorea</taxon>
        <taxon>Rhabditida</taxon>
        <taxon>Tylenchina</taxon>
        <taxon>Panagrolaimomorpha</taxon>
        <taxon>Strongyloidoidea</taxon>
        <taxon>Steinernematidae</taxon>
        <taxon>Steinernema</taxon>
    </lineage>
</organism>
<feature type="transmembrane region" description="Helical" evidence="1">
    <location>
        <begin position="82"/>
        <end position="109"/>
    </location>
</feature>
<dbReference type="Proteomes" id="UP000095287">
    <property type="component" value="Unplaced"/>
</dbReference>
<evidence type="ECO:0000313" key="2">
    <source>
        <dbReference type="Proteomes" id="UP000095287"/>
    </source>
</evidence>
<keyword evidence="1" id="KW-0472">Membrane</keyword>
<evidence type="ECO:0000313" key="3">
    <source>
        <dbReference type="WBParaSite" id="L893_g14677.t1"/>
    </source>
</evidence>
<keyword evidence="2" id="KW-1185">Reference proteome</keyword>
<dbReference type="AlphaFoldDB" id="A0A1I7YBM7"/>
<sequence>MITPLSPGHFTEIIRKNVPKDKTVLVRGLQVILLSLFVRGLDKWCPNVSNMNEGLLLLQNVSCNCVFRLRSRMRSGNASYDIFVLVVCVSLTALFVGFAVVFCCVAVLIQRSIDNRTDHFGTGVRSQLAVVAAKHCIHMV</sequence>
<reference evidence="3" key="1">
    <citation type="submission" date="2016-11" db="UniProtKB">
        <authorList>
            <consortium name="WormBaseParasite"/>
        </authorList>
    </citation>
    <scope>IDENTIFICATION</scope>
</reference>
<evidence type="ECO:0000256" key="1">
    <source>
        <dbReference type="SAM" id="Phobius"/>
    </source>
</evidence>
<protein>
    <submittedName>
        <fullName evidence="3">Uncharacterized protein</fullName>
    </submittedName>
</protein>
<keyword evidence="1" id="KW-0812">Transmembrane</keyword>
<dbReference type="WBParaSite" id="L893_g14677.t1">
    <property type="protein sequence ID" value="L893_g14677.t1"/>
    <property type="gene ID" value="L893_g14677"/>
</dbReference>
<accession>A0A1I7YBM7</accession>
<proteinExistence type="predicted"/>
<name>A0A1I7YBM7_9BILA</name>
<keyword evidence="1" id="KW-1133">Transmembrane helix</keyword>